<dbReference type="AlphaFoldDB" id="A0A975FY37"/>
<protein>
    <submittedName>
        <fullName evidence="1">Uncharacterized protein</fullName>
    </submittedName>
</protein>
<organism evidence="1 2">
    <name type="scientific">Phenylobacterium montanum</name>
    <dbReference type="NCBI Taxonomy" id="2823693"/>
    <lineage>
        <taxon>Bacteria</taxon>
        <taxon>Pseudomonadati</taxon>
        <taxon>Pseudomonadota</taxon>
        <taxon>Alphaproteobacteria</taxon>
        <taxon>Caulobacterales</taxon>
        <taxon>Caulobacteraceae</taxon>
        <taxon>Phenylobacterium</taxon>
    </lineage>
</organism>
<name>A0A975FY37_9CAUL</name>
<sequence>MTDHSEELPFSIVVERAQASLRRATEPRYEVPEGKGMGSAVLVDPGPDELRQWWAAAAALFRQYARRRSANPPEDVAIPANMALLIATLAGDLSLGRLSAALTDVTATGRPPIGELEAADIGMAVAYRRAASPIGLVLDGRHVIIEDLAPIKTLSRWFRVDRRTVQQWLQDFEPACPPGPLTPEILTSLTRKAAARYSADRPGKIRASRDAIGGGGN</sequence>
<dbReference type="EMBL" id="CP073078">
    <property type="protein sequence ID" value="QUD86952.1"/>
    <property type="molecule type" value="Genomic_DNA"/>
</dbReference>
<reference evidence="1" key="1">
    <citation type="submission" date="2021-04" db="EMBL/GenBank/DDBJ databases">
        <title>The complete genome sequence of Caulobacter sp. S6.</title>
        <authorList>
            <person name="Tang Y."/>
            <person name="Ouyang W."/>
            <person name="Liu Q."/>
            <person name="Huang B."/>
            <person name="Guo Z."/>
            <person name="Lei P."/>
        </authorList>
    </citation>
    <scope>NUCLEOTIDE SEQUENCE</scope>
    <source>
        <strain evidence="1">S6</strain>
    </source>
</reference>
<proteinExistence type="predicted"/>
<gene>
    <name evidence="1" type="ORF">KCG34_18015</name>
</gene>
<evidence type="ECO:0000313" key="1">
    <source>
        <dbReference type="EMBL" id="QUD86952.1"/>
    </source>
</evidence>
<dbReference type="Proteomes" id="UP000676409">
    <property type="component" value="Chromosome"/>
</dbReference>
<keyword evidence="2" id="KW-1185">Reference proteome</keyword>
<evidence type="ECO:0000313" key="2">
    <source>
        <dbReference type="Proteomes" id="UP000676409"/>
    </source>
</evidence>
<accession>A0A975FY37</accession>
<dbReference type="KEGG" id="caul:KCG34_18015"/>
<dbReference type="RefSeq" id="WP_211937004.1">
    <property type="nucleotide sequence ID" value="NZ_CP073078.1"/>
</dbReference>